<dbReference type="Proteomes" id="UP000561045">
    <property type="component" value="Unassembled WGS sequence"/>
</dbReference>
<comment type="caution">
    <text evidence="1">The sequence shown here is derived from an EMBL/GenBank/DDBJ whole genome shotgun (WGS) entry which is preliminary data.</text>
</comment>
<keyword evidence="2" id="KW-1185">Reference proteome</keyword>
<name>A0A840BV58_9RHOO</name>
<organism evidence="1 2">
    <name type="scientific">Niveibacterium umoris</name>
    <dbReference type="NCBI Taxonomy" id="1193620"/>
    <lineage>
        <taxon>Bacteria</taxon>
        <taxon>Pseudomonadati</taxon>
        <taxon>Pseudomonadota</taxon>
        <taxon>Betaproteobacteria</taxon>
        <taxon>Rhodocyclales</taxon>
        <taxon>Rhodocyclaceae</taxon>
        <taxon>Niveibacterium</taxon>
    </lineage>
</organism>
<dbReference type="EMBL" id="JACIET010000003">
    <property type="protein sequence ID" value="MBB4014696.1"/>
    <property type="molecule type" value="Genomic_DNA"/>
</dbReference>
<dbReference type="RefSeq" id="WP_207064544.1">
    <property type="nucleotide sequence ID" value="NZ_BAABLE010000008.1"/>
</dbReference>
<dbReference type="AlphaFoldDB" id="A0A840BV58"/>
<evidence type="ECO:0000313" key="1">
    <source>
        <dbReference type="EMBL" id="MBB4014696.1"/>
    </source>
</evidence>
<proteinExistence type="predicted"/>
<gene>
    <name evidence="1" type="ORF">GGR36_004052</name>
</gene>
<sequence>MATGARHHARVARRLRVTPAFACRARWPVAPGRALTTRRAAGVAGRGAAIASALATARAFVPRKTAAAVAAWLPFAPIAAYARPVVAIESTLAWSIGAVETTAARPIVAARKAFTSRRFITIEATRPARSLIAVVTAFAARTFVTRKRSIAAQRTITPLALITRPTIVATARPLRIRVATRPIALVARTLTGVARALAFVSRPVGWRTRAITLITRAVGRCARPVTFVARPIRRRTRAIAVVAGPISLITRAIIRPTAVGTGRAIITLETGADIVAARATFATPEIVAAAAADVVGRVVAARGAGPLVCVAARPARGIAPVTAASRRVAGTCRPLARVTAFATRLTARSIAPAALAAVVPIARLGAARLVTPLPGRIARRIRGGALSGNSALQRGACTRAGTGTGQ</sequence>
<evidence type="ECO:0000313" key="2">
    <source>
        <dbReference type="Proteomes" id="UP000561045"/>
    </source>
</evidence>
<accession>A0A840BV58</accession>
<protein>
    <submittedName>
        <fullName evidence="1">Uncharacterized protein</fullName>
    </submittedName>
</protein>
<reference evidence="1 2" key="1">
    <citation type="submission" date="2020-08" db="EMBL/GenBank/DDBJ databases">
        <title>Genomic Encyclopedia of Type Strains, Phase IV (KMG-IV): sequencing the most valuable type-strain genomes for metagenomic binning, comparative biology and taxonomic classification.</title>
        <authorList>
            <person name="Goeker M."/>
        </authorList>
    </citation>
    <scope>NUCLEOTIDE SEQUENCE [LARGE SCALE GENOMIC DNA]</scope>
    <source>
        <strain evidence="1 2">DSM 106739</strain>
    </source>
</reference>